<feature type="signal peptide" evidence="1">
    <location>
        <begin position="1"/>
        <end position="27"/>
    </location>
</feature>
<name>A0ABV7Q346_9ACTN</name>
<organism evidence="2 3">
    <name type="scientific">Glycomyces rhizosphaerae</name>
    <dbReference type="NCBI Taxonomy" id="2054422"/>
    <lineage>
        <taxon>Bacteria</taxon>
        <taxon>Bacillati</taxon>
        <taxon>Actinomycetota</taxon>
        <taxon>Actinomycetes</taxon>
        <taxon>Glycomycetales</taxon>
        <taxon>Glycomycetaceae</taxon>
        <taxon>Glycomyces</taxon>
    </lineage>
</organism>
<dbReference type="Gene3D" id="2.60.40.2850">
    <property type="match status" value="1"/>
</dbReference>
<dbReference type="RefSeq" id="WP_387976040.1">
    <property type="nucleotide sequence ID" value="NZ_JBHRWO010000010.1"/>
</dbReference>
<evidence type="ECO:0000313" key="3">
    <source>
        <dbReference type="Proteomes" id="UP001595712"/>
    </source>
</evidence>
<dbReference type="InterPro" id="IPR006540">
    <property type="entry name" value="Lactococcin_972"/>
</dbReference>
<comment type="caution">
    <text evidence="2">The sequence shown here is derived from an EMBL/GenBank/DDBJ whole genome shotgun (WGS) entry which is preliminary data.</text>
</comment>
<dbReference type="Proteomes" id="UP001595712">
    <property type="component" value="Unassembled WGS sequence"/>
</dbReference>
<keyword evidence="1" id="KW-0732">Signal</keyword>
<protein>
    <submittedName>
        <fullName evidence="2">Lactococcin 972 family bacteriocin</fullName>
    </submittedName>
</protein>
<reference evidence="3" key="1">
    <citation type="journal article" date="2019" name="Int. J. Syst. Evol. Microbiol.">
        <title>The Global Catalogue of Microorganisms (GCM) 10K type strain sequencing project: providing services to taxonomists for standard genome sequencing and annotation.</title>
        <authorList>
            <consortium name="The Broad Institute Genomics Platform"/>
            <consortium name="The Broad Institute Genome Sequencing Center for Infectious Disease"/>
            <person name="Wu L."/>
            <person name="Ma J."/>
        </authorList>
    </citation>
    <scope>NUCLEOTIDE SEQUENCE [LARGE SCALE GENOMIC DNA]</scope>
    <source>
        <strain evidence="3">CGMCC 4.7396</strain>
    </source>
</reference>
<evidence type="ECO:0000313" key="2">
    <source>
        <dbReference type="EMBL" id="MFC3493532.1"/>
    </source>
</evidence>
<sequence>MKRVKQTTAAAAMTAALLFGGAGAAQAAIECGPAGAHDRVIVKEITENGCEEVGGGTWCYGMGTDSATGLKSCFSDYFHPSSRHSATASIANVQSRDVQDGGAWAKAYAVGDHDFTCYTRYNPDAS</sequence>
<dbReference type="EMBL" id="JBHRWO010000010">
    <property type="protein sequence ID" value="MFC3493532.1"/>
    <property type="molecule type" value="Genomic_DNA"/>
</dbReference>
<dbReference type="Pfam" id="PF09683">
    <property type="entry name" value="Lactococcin_972"/>
    <property type="match status" value="1"/>
</dbReference>
<gene>
    <name evidence="2" type="ORF">ACFO8M_13715</name>
</gene>
<accession>A0ABV7Q346</accession>
<evidence type="ECO:0000256" key="1">
    <source>
        <dbReference type="SAM" id="SignalP"/>
    </source>
</evidence>
<proteinExistence type="predicted"/>
<keyword evidence="3" id="KW-1185">Reference proteome</keyword>
<feature type="chain" id="PRO_5046949144" evidence="1">
    <location>
        <begin position="28"/>
        <end position="126"/>
    </location>
</feature>